<evidence type="ECO:0000313" key="2">
    <source>
        <dbReference type="EMBL" id="QDA57021.1"/>
    </source>
</evidence>
<evidence type="ECO:0000313" key="3">
    <source>
        <dbReference type="Proteomes" id="UP000308149"/>
    </source>
</evidence>
<organism evidence="2 3">
    <name type="scientific">Thermomonas aquatica</name>
    <dbReference type="NCBI Taxonomy" id="2202149"/>
    <lineage>
        <taxon>Bacteria</taxon>
        <taxon>Pseudomonadati</taxon>
        <taxon>Pseudomonadota</taxon>
        <taxon>Gammaproteobacteria</taxon>
        <taxon>Lysobacterales</taxon>
        <taxon>Lysobacteraceae</taxon>
        <taxon>Thermomonas</taxon>
    </lineage>
</organism>
<dbReference type="OrthoDB" id="7028414at2"/>
<name>A0A5B7ZP77_9GAMM</name>
<dbReference type="EMBL" id="CP040871">
    <property type="protein sequence ID" value="QDA57021.1"/>
    <property type="molecule type" value="Genomic_DNA"/>
</dbReference>
<keyword evidence="3" id="KW-1185">Reference proteome</keyword>
<dbReference type="Proteomes" id="UP000308149">
    <property type="component" value="Chromosome"/>
</dbReference>
<accession>A0A5B7ZP77</accession>
<sequence>MAIGIVFSLVSAGTAFRMQDPYPGYGDVYKRHKDRCEDYADEIELSLEELRATRDEAIAEAQNTRDELQKQFRERGRILEARSSHRNRYREHQDYLQSIADALIAEYRAANINARQDGLRPLHFSTPWRLNSSELAANPDEPTAEKEVLQAQQSLETSIQTVANEYTNAIQRFEHLDRIRETLGDA</sequence>
<feature type="coiled-coil region" evidence="1">
    <location>
        <begin position="29"/>
        <end position="74"/>
    </location>
</feature>
<dbReference type="KEGG" id="thes:FHQ07_06670"/>
<reference evidence="2 3" key="1">
    <citation type="submission" date="2019-06" db="EMBL/GenBank/DDBJ databases">
        <title>Thermomonas aquatica sp. nov., isolated from an industrial wastewater treatment plant.</title>
        <authorList>
            <person name="Jeon J.H."/>
            <person name="Park D.-S."/>
        </authorList>
    </citation>
    <scope>NUCLEOTIDE SEQUENCE [LARGE SCALE GENOMIC DNA]</scope>
    <source>
        <strain evidence="2 3">SY21</strain>
    </source>
</reference>
<dbReference type="RefSeq" id="WP_139716073.1">
    <property type="nucleotide sequence ID" value="NZ_CP040871.1"/>
</dbReference>
<proteinExistence type="predicted"/>
<dbReference type="AlphaFoldDB" id="A0A5B7ZP77"/>
<evidence type="ECO:0000256" key="1">
    <source>
        <dbReference type="SAM" id="Coils"/>
    </source>
</evidence>
<gene>
    <name evidence="2" type="ORF">FHQ07_06670</name>
</gene>
<protein>
    <submittedName>
        <fullName evidence="2">Uncharacterized protein</fullName>
    </submittedName>
</protein>
<keyword evidence="1" id="KW-0175">Coiled coil</keyword>